<dbReference type="AlphaFoldDB" id="A0A5C6AF44"/>
<evidence type="ECO:0000256" key="1">
    <source>
        <dbReference type="ARBA" id="ARBA00006479"/>
    </source>
</evidence>
<dbReference type="PANTHER" id="PTHR18964">
    <property type="entry name" value="ROK (REPRESSOR, ORF, KINASE) FAMILY"/>
    <property type="match status" value="1"/>
</dbReference>
<dbReference type="Gene3D" id="3.30.420.40">
    <property type="match status" value="2"/>
</dbReference>
<protein>
    <submittedName>
        <fullName evidence="2">Glucokinase</fullName>
        <ecNumber evidence="2">2.7.1.2</ecNumber>
    </submittedName>
</protein>
<dbReference type="EC" id="2.7.1.2" evidence="2"/>
<proteinExistence type="inferred from homology"/>
<dbReference type="RefSeq" id="WP_146521860.1">
    <property type="nucleotide sequence ID" value="NZ_CP151726.1"/>
</dbReference>
<evidence type="ECO:0000313" key="2">
    <source>
        <dbReference type="EMBL" id="TWT98229.1"/>
    </source>
</evidence>
<name>A0A5C6AF44_9BACT</name>
<dbReference type="SUPFAM" id="SSF53067">
    <property type="entry name" value="Actin-like ATPase domain"/>
    <property type="match status" value="1"/>
</dbReference>
<accession>A0A5C6AF44</accession>
<reference evidence="2 3" key="1">
    <citation type="submission" date="2019-02" db="EMBL/GenBank/DDBJ databases">
        <title>Deep-cultivation of Planctomycetes and their phenomic and genomic characterization uncovers novel biology.</title>
        <authorList>
            <person name="Wiegand S."/>
            <person name="Jogler M."/>
            <person name="Boedeker C."/>
            <person name="Pinto D."/>
            <person name="Vollmers J."/>
            <person name="Rivas-Marin E."/>
            <person name="Kohn T."/>
            <person name="Peeters S.H."/>
            <person name="Heuer A."/>
            <person name="Rast P."/>
            <person name="Oberbeckmann S."/>
            <person name="Bunk B."/>
            <person name="Jeske O."/>
            <person name="Meyerdierks A."/>
            <person name="Storesund J.E."/>
            <person name="Kallscheuer N."/>
            <person name="Luecker S."/>
            <person name="Lage O.M."/>
            <person name="Pohl T."/>
            <person name="Merkel B.J."/>
            <person name="Hornburger P."/>
            <person name="Mueller R.-W."/>
            <person name="Bruemmer F."/>
            <person name="Labrenz M."/>
            <person name="Spormann A.M."/>
            <person name="Op Den Camp H."/>
            <person name="Overmann J."/>
            <person name="Amann R."/>
            <person name="Jetten M.S.M."/>
            <person name="Mascher T."/>
            <person name="Medema M.H."/>
            <person name="Devos D.P."/>
            <person name="Kaster A.-K."/>
            <person name="Ovreas L."/>
            <person name="Rohde M."/>
            <person name="Galperin M.Y."/>
            <person name="Jogler C."/>
        </authorList>
    </citation>
    <scope>NUCLEOTIDE SEQUENCE [LARGE SCALE GENOMIC DNA]</scope>
    <source>
        <strain evidence="2 3">Pla52n</strain>
    </source>
</reference>
<dbReference type="GO" id="GO:0004340">
    <property type="term" value="F:glucokinase activity"/>
    <property type="evidence" value="ECO:0007669"/>
    <property type="project" value="UniProtKB-EC"/>
</dbReference>
<evidence type="ECO:0000313" key="3">
    <source>
        <dbReference type="Proteomes" id="UP000320176"/>
    </source>
</evidence>
<keyword evidence="3" id="KW-1185">Reference proteome</keyword>
<dbReference type="OrthoDB" id="9795247at2"/>
<dbReference type="InterPro" id="IPR000600">
    <property type="entry name" value="ROK"/>
</dbReference>
<organism evidence="2 3">
    <name type="scientific">Stieleria varia</name>
    <dbReference type="NCBI Taxonomy" id="2528005"/>
    <lineage>
        <taxon>Bacteria</taxon>
        <taxon>Pseudomonadati</taxon>
        <taxon>Planctomycetota</taxon>
        <taxon>Planctomycetia</taxon>
        <taxon>Pirellulales</taxon>
        <taxon>Pirellulaceae</taxon>
        <taxon>Stieleria</taxon>
    </lineage>
</organism>
<dbReference type="EMBL" id="SJPN01000006">
    <property type="protein sequence ID" value="TWT98229.1"/>
    <property type="molecule type" value="Genomic_DNA"/>
</dbReference>
<gene>
    <name evidence="2" type="primary">glcK_2</name>
    <name evidence="2" type="ORF">Pla52n_47390</name>
</gene>
<comment type="caution">
    <text evidence="2">The sequence shown here is derived from an EMBL/GenBank/DDBJ whole genome shotgun (WGS) entry which is preliminary data.</text>
</comment>
<comment type="similarity">
    <text evidence="1">Belongs to the ROK (NagC/XylR) family.</text>
</comment>
<sequence length="344" mass="35840">MSLPQLLEISHAQAPYFWGVDVGGTGIKLGLVDDLGRTVAYEKIPTREAEGASAAVARIADIISKTESALGIVGQVPQIGLGAPGPMDLPKGLLVAPPQLPSWWGFNIRDAVGEATGRPVSFLNDANAAAFGEFWLGTGRHAESMVLLTLGTGVGGGIVIDGELVNGVNSCGSECGHMIVDPSPTAQLCVWGGGRGHLEAYASASAVVLRTRQRLTEGAESCLSGLLGSSDSELTAKKIYEAAKNEGDKLALEIIDETARWLGIGITTLVHAVDPGIIALGGAMDFGGDDCPIGQRFLQSIREEFKSRTFENIYDGTSIGFASLGPDAGYLGVAGYARKENQSL</sequence>
<dbReference type="Pfam" id="PF00480">
    <property type="entry name" value="ROK"/>
    <property type="match status" value="1"/>
</dbReference>
<dbReference type="PANTHER" id="PTHR18964:SF149">
    <property type="entry name" value="BIFUNCTIONAL UDP-N-ACETYLGLUCOSAMINE 2-EPIMERASE_N-ACETYLMANNOSAMINE KINASE"/>
    <property type="match status" value="1"/>
</dbReference>
<dbReference type="Proteomes" id="UP000320176">
    <property type="component" value="Unassembled WGS sequence"/>
</dbReference>
<dbReference type="InterPro" id="IPR043129">
    <property type="entry name" value="ATPase_NBD"/>
</dbReference>
<keyword evidence="2" id="KW-0808">Transferase</keyword>
<keyword evidence="2" id="KW-0418">Kinase</keyword>